<organism evidence="10 11">
    <name type="scientific">Paenibacillus polygoni</name>
    <dbReference type="NCBI Taxonomy" id="3050112"/>
    <lineage>
        <taxon>Bacteria</taxon>
        <taxon>Bacillati</taxon>
        <taxon>Bacillota</taxon>
        <taxon>Bacilli</taxon>
        <taxon>Bacillales</taxon>
        <taxon>Paenibacillaceae</taxon>
        <taxon>Paenibacillus</taxon>
    </lineage>
</organism>
<feature type="transmembrane region" description="Helical" evidence="7">
    <location>
        <begin position="791"/>
        <end position="814"/>
    </location>
</feature>
<feature type="transmembrane region" description="Helical" evidence="7">
    <location>
        <begin position="384"/>
        <end position="406"/>
    </location>
</feature>
<evidence type="ECO:0000259" key="8">
    <source>
        <dbReference type="Pfam" id="PF02687"/>
    </source>
</evidence>
<evidence type="ECO:0000256" key="7">
    <source>
        <dbReference type="SAM" id="Phobius"/>
    </source>
</evidence>
<comment type="subcellular location">
    <subcellularLocation>
        <location evidence="1">Cell membrane</location>
        <topology evidence="1">Multi-pass membrane protein</topology>
    </subcellularLocation>
</comment>
<evidence type="ECO:0000313" key="11">
    <source>
        <dbReference type="Proteomes" id="UP001236415"/>
    </source>
</evidence>
<dbReference type="EMBL" id="CP127162">
    <property type="protein sequence ID" value="WIV21075.1"/>
    <property type="molecule type" value="Genomic_DNA"/>
</dbReference>
<dbReference type="PANTHER" id="PTHR30572">
    <property type="entry name" value="MEMBRANE COMPONENT OF TRANSPORTER-RELATED"/>
    <property type="match status" value="1"/>
</dbReference>
<evidence type="ECO:0000313" key="10">
    <source>
        <dbReference type="EMBL" id="WIV21075.1"/>
    </source>
</evidence>
<dbReference type="InterPro" id="IPR050250">
    <property type="entry name" value="Macrolide_Exporter_MacB"/>
</dbReference>
<feature type="transmembrane region" description="Helical" evidence="7">
    <location>
        <begin position="336"/>
        <end position="364"/>
    </location>
</feature>
<evidence type="ECO:0000256" key="1">
    <source>
        <dbReference type="ARBA" id="ARBA00004651"/>
    </source>
</evidence>
<evidence type="ECO:0000256" key="5">
    <source>
        <dbReference type="ARBA" id="ARBA00023136"/>
    </source>
</evidence>
<feature type="transmembrane region" description="Helical" evidence="7">
    <location>
        <begin position="826"/>
        <end position="849"/>
    </location>
</feature>
<accession>A0ABY8X6B7</accession>
<gene>
    <name evidence="10" type="ORF">QPK24_10570</name>
</gene>
<feature type="transmembrane region" description="Helical" evidence="7">
    <location>
        <begin position="465"/>
        <end position="485"/>
    </location>
</feature>
<dbReference type="Proteomes" id="UP001236415">
    <property type="component" value="Chromosome"/>
</dbReference>
<keyword evidence="11" id="KW-1185">Reference proteome</keyword>
<feature type="domain" description="ABC3 transporter permease C-terminal" evidence="8">
    <location>
        <begin position="291"/>
        <end position="415"/>
    </location>
</feature>
<reference evidence="10 11" key="1">
    <citation type="submission" date="2023-06" db="EMBL/GenBank/DDBJ databases">
        <title>Paenibacillus polygonum sp. nov., an endophytic bacterium, isolated from Polygonum lapathifolium L. in Nanji Wetland National Nature Reserve, South of Poyang Lake, Jiangxi Province, China.</title>
        <authorList>
            <person name="Yu Z."/>
        </authorList>
    </citation>
    <scope>NUCLEOTIDE SEQUENCE [LARGE SCALE GENOMIC DNA]</scope>
    <source>
        <strain evidence="10 11">C31</strain>
    </source>
</reference>
<protein>
    <submittedName>
        <fullName evidence="10">FtsX-like permease family protein</fullName>
    </submittedName>
</protein>
<evidence type="ECO:0000256" key="4">
    <source>
        <dbReference type="ARBA" id="ARBA00022989"/>
    </source>
</evidence>
<feature type="domain" description="ABC3 transporter permease C-terminal" evidence="8">
    <location>
        <begin position="743"/>
        <end position="859"/>
    </location>
</feature>
<feature type="domain" description="MacB-like periplasmic core" evidence="9">
    <location>
        <begin position="19"/>
        <end position="208"/>
    </location>
</feature>
<evidence type="ECO:0000259" key="9">
    <source>
        <dbReference type="Pfam" id="PF12704"/>
    </source>
</evidence>
<comment type="similarity">
    <text evidence="6">Belongs to the ABC-4 integral membrane protein family.</text>
</comment>
<dbReference type="Pfam" id="PF02687">
    <property type="entry name" value="FtsX"/>
    <property type="match status" value="2"/>
</dbReference>
<sequence length="868" mass="97754">MNIVNKLTLRHLRLNKRRTLVTILGVIISVAMIIAVASLGVSFLDLMKRQSIATEGEWHVQYHNVNKAQLNVIEADEATKKLVISKDLGYAPLEGSQNDNKPYLYIKSYNEKGFEQFPIELMEGRFPQAKNELIISEEIASNAKVDYKVGDSITLQVGERITTGDDESENYDLNQNESLRKMNDRMEERLQNQTTQEYTVVGIIKRPEWEPAQAPGYTAISYFDENLMSAGDKVTATVVLKKMDNSLYAHAKELAKNNHIEKIVYNNSLLRYSGVTSNSDLRTMLFSLSAIIMTIIMVGSIALIYNAFAISVSERARHLGMLASVGATKRQKRNSVYFEGFVIGIISIPLGIIFGLAGIAITFVCINPLIQGVLGVSEKLTVTITPSTILITCLVSMLTIFISTYIPARKASKISAIDAIRQTQDVKLTRKAVKTSKFVRKVFGMEAEIGLKNLKRNKRRYQATVFSLVISIILFLSIAFFTSMMQKSIELSSSGLNYDILVQMELDTEEETAELVNSITALPNVTDANYIQSLEANSLIDRAFIADELKETLKEDESILKDGKYPYYIQISALDDINLKAYAEKAGADYDQLIDLDEPAAIVINQNRYEDYETRKNVETKAIYLEKGDQIDLNYTDWDTEEETSMEPIKIAALTEELPLGITPSYLGNLNIVVSDQVFKTLVTDSMKKNMRDSLYLSSSDPLALQYSIEEMKENNIYINNVYKNRQGEEQMVLLMSVFTYGFIALITLISVANIFNTISTSISLRKREFAMLKSMGMTPKGFRKMINYESIFYGIKSLLYGLPISILAMYLIYRSMMNSFTFGFSLPWLSILFVILAVFLIVSAAMLYSSSKVKKENIIDALKQENI</sequence>
<dbReference type="PANTHER" id="PTHR30572:SF4">
    <property type="entry name" value="ABC TRANSPORTER PERMEASE YTRF"/>
    <property type="match status" value="1"/>
</dbReference>
<name>A0ABY8X6B7_9BACL</name>
<feature type="transmembrane region" description="Helical" evidence="7">
    <location>
        <begin position="732"/>
        <end position="756"/>
    </location>
</feature>
<dbReference type="InterPro" id="IPR025857">
    <property type="entry name" value="MacB_PCD"/>
</dbReference>
<keyword evidence="3 7" id="KW-0812">Transmembrane</keyword>
<dbReference type="Pfam" id="PF12704">
    <property type="entry name" value="MacB_PCD"/>
    <property type="match status" value="1"/>
</dbReference>
<evidence type="ECO:0000256" key="3">
    <source>
        <dbReference type="ARBA" id="ARBA00022692"/>
    </source>
</evidence>
<proteinExistence type="inferred from homology"/>
<keyword evidence="5 7" id="KW-0472">Membrane</keyword>
<evidence type="ECO:0000256" key="2">
    <source>
        <dbReference type="ARBA" id="ARBA00022475"/>
    </source>
</evidence>
<feature type="transmembrane region" description="Helical" evidence="7">
    <location>
        <begin position="284"/>
        <end position="308"/>
    </location>
</feature>
<dbReference type="RefSeq" id="WP_285748503.1">
    <property type="nucleotide sequence ID" value="NZ_CP127162.1"/>
</dbReference>
<dbReference type="InterPro" id="IPR003838">
    <property type="entry name" value="ABC3_permease_C"/>
</dbReference>
<feature type="transmembrane region" description="Helical" evidence="7">
    <location>
        <begin position="20"/>
        <end position="44"/>
    </location>
</feature>
<keyword evidence="2" id="KW-1003">Cell membrane</keyword>
<keyword evidence="4 7" id="KW-1133">Transmembrane helix</keyword>
<evidence type="ECO:0000256" key="6">
    <source>
        <dbReference type="ARBA" id="ARBA00038076"/>
    </source>
</evidence>